<organism evidence="2 3">
    <name type="scientific">Stentor coeruleus</name>
    <dbReference type="NCBI Taxonomy" id="5963"/>
    <lineage>
        <taxon>Eukaryota</taxon>
        <taxon>Sar</taxon>
        <taxon>Alveolata</taxon>
        <taxon>Ciliophora</taxon>
        <taxon>Postciliodesmatophora</taxon>
        <taxon>Heterotrichea</taxon>
        <taxon>Heterotrichida</taxon>
        <taxon>Stentoridae</taxon>
        <taxon>Stentor</taxon>
    </lineage>
</organism>
<feature type="compositionally biased region" description="Low complexity" evidence="1">
    <location>
        <begin position="114"/>
        <end position="123"/>
    </location>
</feature>
<sequence>MDLKLNFLKEFIDPNTTHLIAKTSRSKIKPEPGCQSARRQQNQPQKAPHHSRLFSSDSKTIFLQHLTPSKKHKDYLLNQKPQSSLYKTKDETSKDYLYKTYDNLHNTDNTQNLKISESKTSSKPKSKSKDLSLTEATSKIYEYNNKIWMHKHNSRNNAEGHLIDFANEIFKELDCENLGVVNGKRLVENLLSLGIASDSHVLRETLSLIFDCNDVYKADIDVHDFLALFRRDIVNDKILKNLNEWALDERKKNSVIVERAKKWMGQDSESPLSFFKFKTPMSLAGHDQHISLKKSQDIITINEHLNVIDKIWKKYFRGGDDGISLLTACEAFKYFKIFQDNYECKKFIISSLGQANFLTNRDFQQLFAKSMIKGAFQNLSKRLYEGNYASKEMSPGFKISAYQRSLLMSGVRCPNSSIAIEEGEKTVKALEKFKNYPKITYDELRSRLLKVQGIDEKLADKNELRTRRNRKILNDIRSITSRLFASTSKPNRQLSFKDGKIQFF</sequence>
<gene>
    <name evidence="2" type="ORF">SteCoe_13383</name>
</gene>
<evidence type="ECO:0000313" key="2">
    <source>
        <dbReference type="EMBL" id="OMJ85292.1"/>
    </source>
</evidence>
<evidence type="ECO:0000256" key="1">
    <source>
        <dbReference type="SAM" id="MobiDB-lite"/>
    </source>
</evidence>
<feature type="region of interest" description="Disordered" evidence="1">
    <location>
        <begin position="108"/>
        <end position="131"/>
    </location>
</feature>
<feature type="region of interest" description="Disordered" evidence="1">
    <location>
        <begin position="23"/>
        <end position="54"/>
    </location>
</feature>
<evidence type="ECO:0000313" key="3">
    <source>
        <dbReference type="Proteomes" id="UP000187209"/>
    </source>
</evidence>
<evidence type="ECO:0008006" key="4">
    <source>
        <dbReference type="Google" id="ProtNLM"/>
    </source>
</evidence>
<keyword evidence="3" id="KW-1185">Reference proteome</keyword>
<dbReference type="Proteomes" id="UP000187209">
    <property type="component" value="Unassembled WGS sequence"/>
</dbReference>
<proteinExistence type="predicted"/>
<accession>A0A1R2C8F5</accession>
<comment type="caution">
    <text evidence="2">The sequence shown here is derived from an EMBL/GenBank/DDBJ whole genome shotgun (WGS) entry which is preliminary data.</text>
</comment>
<dbReference type="EMBL" id="MPUH01000241">
    <property type="protein sequence ID" value="OMJ85292.1"/>
    <property type="molecule type" value="Genomic_DNA"/>
</dbReference>
<dbReference type="AlphaFoldDB" id="A0A1R2C8F5"/>
<reference evidence="2 3" key="1">
    <citation type="submission" date="2016-11" db="EMBL/GenBank/DDBJ databases">
        <title>The macronuclear genome of Stentor coeruleus: a giant cell with tiny introns.</title>
        <authorList>
            <person name="Slabodnick M."/>
            <person name="Ruby J.G."/>
            <person name="Reiff S.B."/>
            <person name="Swart E.C."/>
            <person name="Gosai S."/>
            <person name="Prabakaran S."/>
            <person name="Witkowska E."/>
            <person name="Larue G.E."/>
            <person name="Fisher S."/>
            <person name="Freeman R.M."/>
            <person name="Gunawardena J."/>
            <person name="Chu W."/>
            <person name="Stover N.A."/>
            <person name="Gregory B.D."/>
            <person name="Nowacki M."/>
            <person name="Derisi J."/>
            <person name="Roy S.W."/>
            <person name="Marshall W.F."/>
            <person name="Sood P."/>
        </authorList>
    </citation>
    <scope>NUCLEOTIDE SEQUENCE [LARGE SCALE GENOMIC DNA]</scope>
    <source>
        <strain evidence="2">WM001</strain>
    </source>
</reference>
<name>A0A1R2C8F5_9CILI</name>
<protein>
    <recommendedName>
        <fullName evidence="4">EF-hand domain-containing protein</fullName>
    </recommendedName>
</protein>